<feature type="non-terminal residue" evidence="1">
    <location>
        <position position="73"/>
    </location>
</feature>
<reference evidence="1" key="1">
    <citation type="submission" date="2021-02" db="EMBL/GenBank/DDBJ databases">
        <authorList>
            <person name="Nowell W R."/>
        </authorList>
    </citation>
    <scope>NUCLEOTIDE SEQUENCE</scope>
    <source>
        <strain evidence="1">Ploen Becks lab</strain>
    </source>
</reference>
<name>A0A814TSW5_9BILA</name>
<dbReference type="EMBL" id="CAJNOC010014742">
    <property type="protein sequence ID" value="CAF1162168.1"/>
    <property type="molecule type" value="Genomic_DNA"/>
</dbReference>
<accession>A0A814TSW5</accession>
<keyword evidence="2" id="KW-1185">Reference proteome</keyword>
<dbReference type="OrthoDB" id="10063988at2759"/>
<sequence length="73" mass="8308">EDSCVPLEFNQTYTDQIIIFSTRTIVEITTLAPNGFSKSPIENYNNNASLWYINITWTPDDPSLIGVSLFCFQ</sequence>
<evidence type="ECO:0000313" key="2">
    <source>
        <dbReference type="Proteomes" id="UP000663879"/>
    </source>
</evidence>
<organism evidence="1 2">
    <name type="scientific">Brachionus calyciflorus</name>
    <dbReference type="NCBI Taxonomy" id="104777"/>
    <lineage>
        <taxon>Eukaryota</taxon>
        <taxon>Metazoa</taxon>
        <taxon>Spiralia</taxon>
        <taxon>Gnathifera</taxon>
        <taxon>Rotifera</taxon>
        <taxon>Eurotatoria</taxon>
        <taxon>Monogononta</taxon>
        <taxon>Pseudotrocha</taxon>
        <taxon>Ploima</taxon>
        <taxon>Brachionidae</taxon>
        <taxon>Brachionus</taxon>
    </lineage>
</organism>
<gene>
    <name evidence="1" type="ORF">OXX778_LOCUS23615</name>
</gene>
<feature type="non-terminal residue" evidence="1">
    <location>
        <position position="1"/>
    </location>
</feature>
<dbReference type="AlphaFoldDB" id="A0A814TSW5"/>
<evidence type="ECO:0000313" key="1">
    <source>
        <dbReference type="EMBL" id="CAF1162168.1"/>
    </source>
</evidence>
<proteinExistence type="predicted"/>
<comment type="caution">
    <text evidence="1">The sequence shown here is derived from an EMBL/GenBank/DDBJ whole genome shotgun (WGS) entry which is preliminary data.</text>
</comment>
<protein>
    <submittedName>
        <fullName evidence="1">Uncharacterized protein</fullName>
    </submittedName>
</protein>
<dbReference type="Proteomes" id="UP000663879">
    <property type="component" value="Unassembled WGS sequence"/>
</dbReference>